<evidence type="ECO:0000256" key="1">
    <source>
        <dbReference type="SAM" id="MobiDB-lite"/>
    </source>
</evidence>
<reference evidence="2" key="1">
    <citation type="journal article" date="2020" name="Stud. Mycol.">
        <title>101 Dothideomycetes genomes: a test case for predicting lifestyles and emergence of pathogens.</title>
        <authorList>
            <person name="Haridas S."/>
            <person name="Albert R."/>
            <person name="Binder M."/>
            <person name="Bloem J."/>
            <person name="Labutti K."/>
            <person name="Salamov A."/>
            <person name="Andreopoulos B."/>
            <person name="Baker S."/>
            <person name="Barry K."/>
            <person name="Bills G."/>
            <person name="Bluhm B."/>
            <person name="Cannon C."/>
            <person name="Castanera R."/>
            <person name="Culley D."/>
            <person name="Daum C."/>
            <person name="Ezra D."/>
            <person name="Gonzalez J."/>
            <person name="Henrissat B."/>
            <person name="Kuo A."/>
            <person name="Liang C."/>
            <person name="Lipzen A."/>
            <person name="Lutzoni F."/>
            <person name="Magnuson J."/>
            <person name="Mondo S."/>
            <person name="Nolan M."/>
            <person name="Ohm R."/>
            <person name="Pangilinan J."/>
            <person name="Park H.-J."/>
            <person name="Ramirez L."/>
            <person name="Alfaro M."/>
            <person name="Sun H."/>
            <person name="Tritt A."/>
            <person name="Yoshinaga Y."/>
            <person name="Zwiers L.-H."/>
            <person name="Turgeon B."/>
            <person name="Goodwin S."/>
            <person name="Spatafora J."/>
            <person name="Crous P."/>
            <person name="Grigoriev I."/>
        </authorList>
    </citation>
    <scope>NUCLEOTIDE SEQUENCE</scope>
    <source>
        <strain evidence="2">CBS 125425</strain>
    </source>
</reference>
<protein>
    <submittedName>
        <fullName evidence="2">Uncharacterized protein</fullName>
    </submittedName>
</protein>
<gene>
    <name evidence="2" type="ORF">EJ04DRAFT_575118</name>
</gene>
<comment type="caution">
    <text evidence="2">The sequence shown here is derived from an EMBL/GenBank/DDBJ whole genome shotgun (WGS) entry which is preliminary data.</text>
</comment>
<dbReference type="Proteomes" id="UP000799444">
    <property type="component" value="Unassembled WGS sequence"/>
</dbReference>
<organism evidence="2 3">
    <name type="scientific">Polyplosphaeria fusca</name>
    <dbReference type="NCBI Taxonomy" id="682080"/>
    <lineage>
        <taxon>Eukaryota</taxon>
        <taxon>Fungi</taxon>
        <taxon>Dikarya</taxon>
        <taxon>Ascomycota</taxon>
        <taxon>Pezizomycotina</taxon>
        <taxon>Dothideomycetes</taxon>
        <taxon>Pleosporomycetidae</taxon>
        <taxon>Pleosporales</taxon>
        <taxon>Tetraplosphaeriaceae</taxon>
        <taxon>Polyplosphaeria</taxon>
    </lineage>
</organism>
<name>A0A9P4V4S4_9PLEO</name>
<accession>A0A9P4V4S4</accession>
<feature type="compositionally biased region" description="Basic and acidic residues" evidence="1">
    <location>
        <begin position="84"/>
        <end position="97"/>
    </location>
</feature>
<sequence length="117" mass="12716">IHKAALRQAITSRNLLCSSTIVLFEPTHPELHHGPKPVTTRPTATASGNPRAAYRSRRARANPGRGARTPSSRRRTAPGSQDQDGPKECCDHGDGYHQEANGTRADEQGEQGLEGRR</sequence>
<proteinExistence type="predicted"/>
<evidence type="ECO:0000313" key="3">
    <source>
        <dbReference type="Proteomes" id="UP000799444"/>
    </source>
</evidence>
<feature type="non-terminal residue" evidence="2">
    <location>
        <position position="1"/>
    </location>
</feature>
<feature type="region of interest" description="Disordered" evidence="1">
    <location>
        <begin position="27"/>
        <end position="117"/>
    </location>
</feature>
<dbReference type="EMBL" id="ML996122">
    <property type="protein sequence ID" value="KAF2736696.1"/>
    <property type="molecule type" value="Genomic_DNA"/>
</dbReference>
<dbReference type="AlphaFoldDB" id="A0A9P4V4S4"/>
<evidence type="ECO:0000313" key="2">
    <source>
        <dbReference type="EMBL" id="KAF2736696.1"/>
    </source>
</evidence>
<keyword evidence="3" id="KW-1185">Reference proteome</keyword>